<sequence>MNLSIISRRATSRHAFTLIELLTVVAVVSILASLALVGISSVRDKAQTAHCGSNIRQIQSLALLWAQDNNGWVPQAMWFLEDINQKRVGATNLRSVGYTDKLGKCPSSEVLAPNYGINSKLVQGSPSGQQWGNNYSQYYEHGRYKYSQIQASDTIVFAETEKVKNWSFGGAAAYMAINVDSNNTLGSRHSGKAWVAYADGHIELQYPADIATDLVWNKGINE</sequence>
<dbReference type="RefSeq" id="WP_319831998.1">
    <property type="nucleotide sequence ID" value="NZ_CP138858.1"/>
</dbReference>
<accession>A0ABZ0RQA4</accession>
<evidence type="ECO:0000313" key="2">
    <source>
        <dbReference type="EMBL" id="WPJ95104.1"/>
    </source>
</evidence>
<protein>
    <submittedName>
        <fullName evidence="2">Type II secretion system protein</fullName>
    </submittedName>
</protein>
<keyword evidence="1" id="KW-0812">Transmembrane</keyword>
<evidence type="ECO:0000256" key="1">
    <source>
        <dbReference type="SAM" id="Phobius"/>
    </source>
</evidence>
<keyword evidence="3" id="KW-1185">Reference proteome</keyword>
<dbReference type="SUPFAM" id="SSF54523">
    <property type="entry name" value="Pili subunits"/>
    <property type="match status" value="1"/>
</dbReference>
<dbReference type="InterPro" id="IPR012902">
    <property type="entry name" value="N_methyl_site"/>
</dbReference>
<dbReference type="Proteomes" id="UP001324993">
    <property type="component" value="Chromosome"/>
</dbReference>
<dbReference type="InterPro" id="IPR045584">
    <property type="entry name" value="Pilin-like"/>
</dbReference>
<gene>
    <name evidence="2" type="ORF">SH580_16895</name>
</gene>
<keyword evidence="1" id="KW-0472">Membrane</keyword>
<reference evidence="2 3" key="1">
    <citation type="submission" date="2023-11" db="EMBL/GenBank/DDBJ databases">
        <title>Coraliomargarita sp. nov., isolated from marine algae.</title>
        <authorList>
            <person name="Lee J.K."/>
            <person name="Baek J.H."/>
            <person name="Kim J.M."/>
            <person name="Choi D.G."/>
            <person name="Jeon C.O."/>
        </authorList>
    </citation>
    <scope>NUCLEOTIDE SEQUENCE [LARGE SCALE GENOMIC DNA]</scope>
    <source>
        <strain evidence="2 3">J2-16</strain>
    </source>
</reference>
<keyword evidence="1" id="KW-1133">Transmembrane helix</keyword>
<dbReference type="Pfam" id="PF07963">
    <property type="entry name" value="N_methyl"/>
    <property type="match status" value="1"/>
</dbReference>
<organism evidence="2 3">
    <name type="scientific">Coraliomargarita algicola</name>
    <dbReference type="NCBI Taxonomy" id="3092156"/>
    <lineage>
        <taxon>Bacteria</taxon>
        <taxon>Pseudomonadati</taxon>
        <taxon>Verrucomicrobiota</taxon>
        <taxon>Opitutia</taxon>
        <taxon>Puniceicoccales</taxon>
        <taxon>Coraliomargaritaceae</taxon>
        <taxon>Coraliomargarita</taxon>
    </lineage>
</organism>
<dbReference type="EMBL" id="CP138858">
    <property type="protein sequence ID" value="WPJ95104.1"/>
    <property type="molecule type" value="Genomic_DNA"/>
</dbReference>
<evidence type="ECO:0000313" key="3">
    <source>
        <dbReference type="Proteomes" id="UP001324993"/>
    </source>
</evidence>
<feature type="transmembrane region" description="Helical" evidence="1">
    <location>
        <begin position="21"/>
        <end position="42"/>
    </location>
</feature>
<proteinExistence type="predicted"/>
<dbReference type="PANTHER" id="PTHR30093">
    <property type="entry name" value="GENERAL SECRETION PATHWAY PROTEIN G"/>
    <property type="match status" value="1"/>
</dbReference>
<name>A0ABZ0RQA4_9BACT</name>
<dbReference type="NCBIfam" id="TIGR02532">
    <property type="entry name" value="IV_pilin_GFxxxE"/>
    <property type="match status" value="1"/>
</dbReference>
<dbReference type="Gene3D" id="3.30.700.10">
    <property type="entry name" value="Glycoprotein, Type 4 Pilin"/>
    <property type="match status" value="1"/>
</dbReference>